<name>A0A367LI29_9HYPO</name>
<accession>A0A367LI29</accession>
<dbReference type="AlphaFoldDB" id="A0A367LI29"/>
<sequence length="275" mass="31381">MSRLARCQPRKRILVEPLFWTRLHLYILSCTFSQCSPARQDMIDVPPIDELGIAKFKRLFYDVRDIWTLETGAIRGILINLKPLPFQCRQDLFLRLGDHRRVCLGCHYYCLGDNIPVAAYIDHGRIKIQRTIRVEPPIRQCKHPAMNHPAINLGKLKLKRITPIEPLHDPYLRALGRLNLQQAAGVTGVTPKLIFSTKDRHYIYIYSANIPSSVIGMFDNPSTKPSAPNHLFVQITSIPLEPVKSLRSRLLAVLLSTTSLEDAEKPEKLIVYANT</sequence>
<gene>
    <name evidence="1" type="ORF">L249_8011</name>
</gene>
<comment type="caution">
    <text evidence="1">The sequence shown here is derived from an EMBL/GenBank/DDBJ whole genome shotgun (WGS) entry which is preliminary data.</text>
</comment>
<dbReference type="EMBL" id="LKCN02000005">
    <property type="protein sequence ID" value="RCI14069.1"/>
    <property type="molecule type" value="Genomic_DNA"/>
</dbReference>
<protein>
    <submittedName>
        <fullName evidence="1">Uncharacterized protein</fullName>
    </submittedName>
</protein>
<reference evidence="1 2" key="1">
    <citation type="journal article" date="2015" name="BMC Genomics">
        <title>Insights from the genome of Ophiocordyceps polyrhachis-furcata to pathogenicity and host specificity in insect fungi.</title>
        <authorList>
            <person name="Wichadakul D."/>
            <person name="Kobmoo N."/>
            <person name="Ingsriswang S."/>
            <person name="Tangphatsornruang S."/>
            <person name="Chantasingh D."/>
            <person name="Luangsa-ard J.J."/>
            <person name="Eurwilaichitr L."/>
        </authorList>
    </citation>
    <scope>NUCLEOTIDE SEQUENCE [LARGE SCALE GENOMIC DNA]</scope>
    <source>
        <strain evidence="1 2">BCC 54312</strain>
    </source>
</reference>
<organism evidence="1 2">
    <name type="scientific">Ophiocordyceps polyrhachis-furcata BCC 54312</name>
    <dbReference type="NCBI Taxonomy" id="1330021"/>
    <lineage>
        <taxon>Eukaryota</taxon>
        <taxon>Fungi</taxon>
        <taxon>Dikarya</taxon>
        <taxon>Ascomycota</taxon>
        <taxon>Pezizomycotina</taxon>
        <taxon>Sordariomycetes</taxon>
        <taxon>Hypocreomycetidae</taxon>
        <taxon>Hypocreales</taxon>
        <taxon>Ophiocordycipitaceae</taxon>
        <taxon>Ophiocordyceps</taxon>
    </lineage>
</organism>
<evidence type="ECO:0000313" key="1">
    <source>
        <dbReference type="EMBL" id="RCI14069.1"/>
    </source>
</evidence>
<keyword evidence="2" id="KW-1185">Reference proteome</keyword>
<dbReference type="Proteomes" id="UP000253664">
    <property type="component" value="Unassembled WGS sequence"/>
</dbReference>
<evidence type="ECO:0000313" key="2">
    <source>
        <dbReference type="Proteomes" id="UP000253664"/>
    </source>
</evidence>
<dbReference type="OrthoDB" id="4924398at2759"/>
<proteinExistence type="predicted"/>